<keyword evidence="2" id="KW-0472">Membrane</keyword>
<keyword evidence="3" id="KW-0732">Signal</keyword>
<evidence type="ECO:0000313" key="5">
    <source>
        <dbReference type="Proteomes" id="UP001281614"/>
    </source>
</evidence>
<keyword evidence="2" id="KW-0812">Transmembrane</keyword>
<comment type="caution">
    <text evidence="4">The sequence shown here is derived from an EMBL/GenBank/DDBJ whole genome shotgun (WGS) entry which is preliminary data.</text>
</comment>
<dbReference type="Gene3D" id="1.20.5.510">
    <property type="entry name" value="Single helix bin"/>
    <property type="match status" value="1"/>
</dbReference>
<dbReference type="Proteomes" id="UP001281614">
    <property type="component" value="Unassembled WGS sequence"/>
</dbReference>
<reference evidence="4" key="1">
    <citation type="submission" date="2023-02" db="EMBL/GenBank/DDBJ databases">
        <title>Colletotrichum kahawae CIFC_Que2 genome sequencing and assembly.</title>
        <authorList>
            <person name="Baroncelli R."/>
        </authorList>
    </citation>
    <scope>NUCLEOTIDE SEQUENCE</scope>
    <source>
        <strain evidence="4">CIFC_Que2</strain>
    </source>
</reference>
<feature type="region of interest" description="Disordered" evidence="1">
    <location>
        <begin position="159"/>
        <end position="193"/>
    </location>
</feature>
<name>A0AAE0DC04_COLKA</name>
<dbReference type="AlphaFoldDB" id="A0AAE0DC04"/>
<feature type="signal peptide" evidence="3">
    <location>
        <begin position="1"/>
        <end position="20"/>
    </location>
</feature>
<feature type="transmembrane region" description="Helical" evidence="2">
    <location>
        <begin position="194"/>
        <end position="217"/>
    </location>
</feature>
<keyword evidence="5" id="KW-1185">Reference proteome</keyword>
<dbReference type="EMBL" id="VYYT01000099">
    <property type="protein sequence ID" value="KAK2770268.1"/>
    <property type="molecule type" value="Genomic_DNA"/>
</dbReference>
<evidence type="ECO:0008006" key="6">
    <source>
        <dbReference type="Google" id="ProtNLM"/>
    </source>
</evidence>
<sequence length="770" mass="86157">MYYREILGLAYLYLAAVASAQCFLPNGTNRLSTSDVGKNTYKPCDSNGHSMCCNTYTGDVCRDGFCWNESSRVLWRESCTDPTWQSPKCLKLCIDSTIKVDANRTQAQTDIVVTQCADGTYCCGNADPARKCCQAGKGVRVVNGQVVASSSTTLSATASATASTSTADSSTSVETTTADTSDDTSSSGTDSNRAAIIGGAVGGTVGALLLIGGMVAFMMHRRKKKTITEATHLGLVGGSGSNASVVGGGDGVYFKEMSADQQRFELVTSIIKSGGLKSKGLAGNNIHPRSHSTNITIRLHTHNPRQRQTPAKMVKLTELPCEIITDILEHGSARSIVSAIHSCRYIRDCFYQRPSLANQVVLRQIPEELLPYAVAALYADDLPIPRTEAMIQDLINELCPAFIPPTISLVRELGLENLLRLENLHNIIHSMALDYANEAWDFMQTTNMRVPRPGTLQLSRNEYLRFCRAFYRVAIRHSIERPKPSGPRRPRAWNEGEDFLDPLPSCDREQMGCVLEYQERLFLNSVHEILAHDVAMGNIGVNYVMAHEDHVIQNWATNIVFQLKQGLRFLVKITGDLSYDEKKHLLYTKYSPGEWIDLWKALDVDRNWLDTERRLEDDPWVLKNGRDFVHVFRDHVDAMDLDRGPSEAFKRSIVRATIGLTEIACIPNDGLRDRAYVLWDFDRLRQLVAGWAFPPGSSNPFSFFKEEPKPTRLPAYRERLAAEKALKESFKVRKEIWDKGVSGYWSADDLSKVVWGGERWAPRDYPEDWW</sequence>
<organism evidence="4 5">
    <name type="scientific">Colletotrichum kahawae</name>
    <name type="common">Coffee berry disease fungus</name>
    <dbReference type="NCBI Taxonomy" id="34407"/>
    <lineage>
        <taxon>Eukaryota</taxon>
        <taxon>Fungi</taxon>
        <taxon>Dikarya</taxon>
        <taxon>Ascomycota</taxon>
        <taxon>Pezizomycotina</taxon>
        <taxon>Sordariomycetes</taxon>
        <taxon>Hypocreomycetidae</taxon>
        <taxon>Glomerellales</taxon>
        <taxon>Glomerellaceae</taxon>
        <taxon>Colletotrichum</taxon>
        <taxon>Colletotrichum gloeosporioides species complex</taxon>
    </lineage>
</organism>
<protein>
    <recommendedName>
        <fullName evidence="6">F-box domain-containing protein</fullName>
    </recommendedName>
</protein>
<evidence type="ECO:0000313" key="4">
    <source>
        <dbReference type="EMBL" id="KAK2770268.1"/>
    </source>
</evidence>
<evidence type="ECO:0000256" key="2">
    <source>
        <dbReference type="SAM" id="Phobius"/>
    </source>
</evidence>
<evidence type="ECO:0000256" key="3">
    <source>
        <dbReference type="SAM" id="SignalP"/>
    </source>
</evidence>
<evidence type="ECO:0000256" key="1">
    <source>
        <dbReference type="SAM" id="MobiDB-lite"/>
    </source>
</evidence>
<accession>A0AAE0DC04</accession>
<gene>
    <name evidence="4" type="ORF">CKAH01_14846</name>
</gene>
<keyword evidence="2" id="KW-1133">Transmembrane helix</keyword>
<proteinExistence type="predicted"/>
<feature type="chain" id="PRO_5042286583" description="F-box domain-containing protein" evidence="3">
    <location>
        <begin position="21"/>
        <end position="770"/>
    </location>
</feature>